<dbReference type="AlphaFoldDB" id="U6MS02"/>
<dbReference type="EMBL" id="HG723324">
    <property type="protein sequence ID" value="CDJ65868.1"/>
    <property type="molecule type" value="Genomic_DNA"/>
</dbReference>
<evidence type="ECO:0000313" key="3">
    <source>
        <dbReference type="Proteomes" id="UP000030754"/>
    </source>
</evidence>
<protein>
    <submittedName>
        <fullName evidence="2">Uncharacterized protein</fullName>
    </submittedName>
</protein>
<evidence type="ECO:0000313" key="2">
    <source>
        <dbReference type="EMBL" id="CDJ65868.1"/>
    </source>
</evidence>
<keyword evidence="1" id="KW-0472">Membrane</keyword>
<reference evidence="2" key="1">
    <citation type="submission" date="2013-10" db="EMBL/GenBank/DDBJ databases">
        <title>Genomic analysis of the causative agents of coccidiosis in chickens.</title>
        <authorList>
            <person name="Reid A.J."/>
            <person name="Blake D."/>
            <person name="Billington K."/>
            <person name="Browne H."/>
            <person name="Dunn M."/>
            <person name="Hung S."/>
            <person name="Kawahara F."/>
            <person name="Miranda-Saavedra D."/>
            <person name="Mourier T."/>
            <person name="Nagra H."/>
            <person name="Otto T.D."/>
            <person name="Rawlings N."/>
            <person name="Sanchez A."/>
            <person name="Sanders M."/>
            <person name="Subramaniam C."/>
            <person name="Tay Y."/>
            <person name="Dear P."/>
            <person name="Doerig C."/>
            <person name="Gruber A."/>
            <person name="Parkinson J."/>
            <person name="Shirley M."/>
            <person name="Wan K.L."/>
            <person name="Berriman M."/>
            <person name="Tomley F."/>
            <person name="Pain A."/>
        </authorList>
    </citation>
    <scope>NUCLEOTIDE SEQUENCE [LARGE SCALE GENOMIC DNA]</scope>
    <source>
        <strain evidence="2">Houghton</strain>
    </source>
</reference>
<dbReference type="OrthoDB" id="10362382at2759"/>
<sequence>MLASTLKKLCSRQLFAFCASLGAIGVKIFQKVEAAVLSYSIDFPTSDEAAAQLRDTTKYVGGRRHRASHLMMLSILTAVFAVVFAMMLCYKSIEAQNGGDNYSLLARRLAMGNGGSNSVSLVISAEEACRLAYTAW</sequence>
<feature type="transmembrane region" description="Helical" evidence="1">
    <location>
        <begin position="70"/>
        <end position="90"/>
    </location>
</feature>
<dbReference type="VEuPathDB" id="ToxoDB:ENH_00011240"/>
<organism evidence="2 3">
    <name type="scientific">Eimeria necatrix</name>
    <dbReference type="NCBI Taxonomy" id="51315"/>
    <lineage>
        <taxon>Eukaryota</taxon>
        <taxon>Sar</taxon>
        <taxon>Alveolata</taxon>
        <taxon>Apicomplexa</taxon>
        <taxon>Conoidasida</taxon>
        <taxon>Coccidia</taxon>
        <taxon>Eucoccidiorida</taxon>
        <taxon>Eimeriorina</taxon>
        <taxon>Eimeriidae</taxon>
        <taxon>Eimeria</taxon>
    </lineage>
</organism>
<dbReference type="GeneID" id="25471309"/>
<keyword evidence="3" id="KW-1185">Reference proteome</keyword>
<keyword evidence="1" id="KW-0812">Transmembrane</keyword>
<proteinExistence type="predicted"/>
<accession>U6MS02</accession>
<gene>
    <name evidence="2" type="ORF">ENH_00011240</name>
</gene>
<dbReference type="RefSeq" id="XP_013434335.1">
    <property type="nucleotide sequence ID" value="XM_013578881.1"/>
</dbReference>
<keyword evidence="1" id="KW-1133">Transmembrane helix</keyword>
<evidence type="ECO:0000256" key="1">
    <source>
        <dbReference type="SAM" id="Phobius"/>
    </source>
</evidence>
<dbReference type="Proteomes" id="UP000030754">
    <property type="component" value="Unassembled WGS sequence"/>
</dbReference>
<name>U6MS02_9EIME</name>
<reference evidence="2" key="2">
    <citation type="submission" date="2013-10" db="EMBL/GenBank/DDBJ databases">
        <authorList>
            <person name="Aslett M."/>
        </authorList>
    </citation>
    <scope>NUCLEOTIDE SEQUENCE [LARGE SCALE GENOMIC DNA]</scope>
    <source>
        <strain evidence="2">Houghton</strain>
    </source>
</reference>